<evidence type="ECO:0000313" key="2">
    <source>
        <dbReference type="Proteomes" id="UP000323521"/>
    </source>
</evidence>
<name>A0A3G1KMX3_FORW1</name>
<organism evidence="1 2">
    <name type="scientific">Formimonas warabiya</name>
    <dbReference type="NCBI Taxonomy" id="1761012"/>
    <lineage>
        <taxon>Bacteria</taxon>
        <taxon>Bacillati</taxon>
        <taxon>Bacillota</taxon>
        <taxon>Clostridia</taxon>
        <taxon>Eubacteriales</taxon>
        <taxon>Peptococcaceae</taxon>
        <taxon>Candidatus Formimonas</taxon>
    </lineage>
</organism>
<accession>A0A3G1KMX3</accession>
<proteinExistence type="predicted"/>
<dbReference type="KEGG" id="fwa:DCMF_02580"/>
<keyword evidence="2" id="KW-1185">Reference proteome</keyword>
<dbReference type="EMBL" id="CP017634">
    <property type="protein sequence ID" value="ATW23831.1"/>
    <property type="molecule type" value="Genomic_DNA"/>
</dbReference>
<dbReference type="Proteomes" id="UP000323521">
    <property type="component" value="Chromosome"/>
</dbReference>
<dbReference type="AlphaFoldDB" id="A0A3G1KMX3"/>
<sequence>MKYYLSLLVLFLLTLFLGFFTIHFLSDSTEKITSNFDRITVAVDRQDWVTAEKQFSLTKEQWEKYKKWWAIVIDHKEIDNIDTSITRTDQYLRHHNQVLSAGELSVLNQYLKHIPETEKISWKNIF</sequence>
<dbReference type="OrthoDB" id="3034917at2"/>
<protein>
    <recommendedName>
        <fullName evidence="3">DUF4363 family protein</fullName>
    </recommendedName>
</protein>
<dbReference type="Pfam" id="PF14276">
    <property type="entry name" value="DUF4363"/>
    <property type="match status" value="1"/>
</dbReference>
<dbReference type="InterPro" id="IPR025373">
    <property type="entry name" value="DUF4363"/>
</dbReference>
<dbReference type="RefSeq" id="WP_148132996.1">
    <property type="nucleotide sequence ID" value="NZ_CP017634.1"/>
</dbReference>
<reference evidence="1 2" key="1">
    <citation type="submission" date="2016-10" db="EMBL/GenBank/DDBJ databases">
        <title>Complete Genome Sequence of Peptococcaceae strain DCMF.</title>
        <authorList>
            <person name="Edwards R.J."/>
            <person name="Holland S.I."/>
            <person name="Deshpande N.P."/>
            <person name="Wong Y.K."/>
            <person name="Ertan H."/>
            <person name="Manefield M."/>
            <person name="Russell T.L."/>
            <person name="Lee M.J."/>
        </authorList>
    </citation>
    <scope>NUCLEOTIDE SEQUENCE [LARGE SCALE GENOMIC DNA]</scope>
    <source>
        <strain evidence="1 2">DCMF</strain>
    </source>
</reference>
<gene>
    <name evidence="1" type="ORF">DCMF_02580</name>
</gene>
<evidence type="ECO:0008006" key="3">
    <source>
        <dbReference type="Google" id="ProtNLM"/>
    </source>
</evidence>
<evidence type="ECO:0000313" key="1">
    <source>
        <dbReference type="EMBL" id="ATW23831.1"/>
    </source>
</evidence>